<evidence type="ECO:0000259" key="6">
    <source>
        <dbReference type="Pfam" id="PF25019"/>
    </source>
</evidence>
<dbReference type="InterPro" id="IPR002156">
    <property type="entry name" value="RNaseH_domain"/>
</dbReference>
<organism evidence="7 8">
    <name type="scientific">Hevea brasiliensis</name>
    <name type="common">Para rubber tree</name>
    <name type="synonym">Siphonia brasiliensis</name>
    <dbReference type="NCBI Taxonomy" id="3981"/>
    <lineage>
        <taxon>Eukaryota</taxon>
        <taxon>Viridiplantae</taxon>
        <taxon>Streptophyta</taxon>
        <taxon>Embryophyta</taxon>
        <taxon>Tracheophyta</taxon>
        <taxon>Spermatophyta</taxon>
        <taxon>Magnoliopsida</taxon>
        <taxon>eudicotyledons</taxon>
        <taxon>Gunneridae</taxon>
        <taxon>Pentapetalae</taxon>
        <taxon>rosids</taxon>
        <taxon>fabids</taxon>
        <taxon>Malpighiales</taxon>
        <taxon>Euphorbiaceae</taxon>
        <taxon>Crotonoideae</taxon>
        <taxon>Micrandreae</taxon>
        <taxon>Hevea</taxon>
    </lineage>
</organism>
<feature type="domain" description="R13L1/DRL21-like LRR repeat region" evidence="6">
    <location>
        <begin position="234"/>
        <end position="357"/>
    </location>
</feature>
<evidence type="ECO:0000313" key="8">
    <source>
        <dbReference type="Proteomes" id="UP000467840"/>
    </source>
</evidence>
<reference evidence="7 8" key="1">
    <citation type="journal article" date="2020" name="Mol. Plant">
        <title>The Chromosome-Based Rubber Tree Genome Provides New Insights into Spurge Genome Evolution and Rubber Biosynthesis.</title>
        <authorList>
            <person name="Liu J."/>
            <person name="Shi C."/>
            <person name="Shi C.C."/>
            <person name="Li W."/>
            <person name="Zhang Q.J."/>
            <person name="Zhang Y."/>
            <person name="Li K."/>
            <person name="Lu H.F."/>
            <person name="Shi C."/>
            <person name="Zhu S.T."/>
            <person name="Xiao Z.Y."/>
            <person name="Nan H."/>
            <person name="Yue Y."/>
            <person name="Zhu X.G."/>
            <person name="Wu Y."/>
            <person name="Hong X.N."/>
            <person name="Fan G.Y."/>
            <person name="Tong Y."/>
            <person name="Zhang D."/>
            <person name="Mao C.L."/>
            <person name="Liu Y.L."/>
            <person name="Hao S.J."/>
            <person name="Liu W.Q."/>
            <person name="Lv M.Q."/>
            <person name="Zhang H.B."/>
            <person name="Liu Y."/>
            <person name="Hu-Tang G.R."/>
            <person name="Wang J.P."/>
            <person name="Wang J.H."/>
            <person name="Sun Y.H."/>
            <person name="Ni S.B."/>
            <person name="Chen W.B."/>
            <person name="Zhang X.C."/>
            <person name="Jiao Y.N."/>
            <person name="Eichler E.E."/>
            <person name="Li G.H."/>
            <person name="Liu X."/>
            <person name="Gao L.Z."/>
        </authorList>
    </citation>
    <scope>NUCLEOTIDE SEQUENCE [LARGE SCALE GENOMIC DNA]</scope>
    <source>
        <strain evidence="8">cv. GT1</strain>
        <tissue evidence="7">Leaf</tissue>
    </source>
</reference>
<name>A0A6A6N5Y8_HEVBR</name>
<dbReference type="InterPro" id="IPR056789">
    <property type="entry name" value="LRR_R13L1-DRL21"/>
</dbReference>
<dbReference type="InterPro" id="IPR041118">
    <property type="entry name" value="Rx_N"/>
</dbReference>
<dbReference type="Pfam" id="PF25019">
    <property type="entry name" value="LRR_R13L1-DRL21"/>
    <property type="match status" value="1"/>
</dbReference>
<dbReference type="PANTHER" id="PTHR47186:SF13">
    <property type="entry name" value="DISEASE RESISTANCE PROTEIN RGA3"/>
    <property type="match status" value="1"/>
</dbReference>
<dbReference type="PANTHER" id="PTHR47186">
    <property type="entry name" value="LEUCINE-RICH REPEAT-CONTAINING PROTEIN 57"/>
    <property type="match status" value="1"/>
</dbReference>
<protein>
    <recommendedName>
        <fullName evidence="9">RNase H type-1 domain-containing protein</fullName>
    </recommendedName>
</protein>
<keyword evidence="8" id="KW-1185">Reference proteome</keyword>
<dbReference type="SUPFAM" id="SSF52058">
    <property type="entry name" value="L domain-like"/>
    <property type="match status" value="1"/>
</dbReference>
<dbReference type="EMBL" id="JAAGAX010000002">
    <property type="protein sequence ID" value="KAF2321592.1"/>
    <property type="molecule type" value="Genomic_DNA"/>
</dbReference>
<evidence type="ECO:0000256" key="3">
    <source>
        <dbReference type="ARBA" id="ARBA00022821"/>
    </source>
</evidence>
<keyword evidence="2" id="KW-0547">Nucleotide-binding</keyword>
<dbReference type="Pfam" id="PF18052">
    <property type="entry name" value="Rx_N"/>
    <property type="match status" value="1"/>
</dbReference>
<evidence type="ECO:0000259" key="5">
    <source>
        <dbReference type="Pfam" id="PF18052"/>
    </source>
</evidence>
<dbReference type="GO" id="GO:0004523">
    <property type="term" value="F:RNA-DNA hybrid ribonuclease activity"/>
    <property type="evidence" value="ECO:0007669"/>
    <property type="project" value="InterPro"/>
</dbReference>
<dbReference type="Proteomes" id="UP000467840">
    <property type="component" value="Chromosome 11"/>
</dbReference>
<dbReference type="GO" id="GO:0003676">
    <property type="term" value="F:nucleic acid binding"/>
    <property type="evidence" value="ECO:0007669"/>
    <property type="project" value="InterPro"/>
</dbReference>
<keyword evidence="3" id="KW-0611">Plant defense</keyword>
<comment type="caution">
    <text evidence="7">The sequence shown here is derived from an EMBL/GenBank/DDBJ whole genome shotgun (WGS) entry which is preliminary data.</text>
</comment>
<evidence type="ECO:0000256" key="2">
    <source>
        <dbReference type="ARBA" id="ARBA00022741"/>
    </source>
</evidence>
<proteinExistence type="predicted"/>
<keyword evidence="1" id="KW-0677">Repeat</keyword>
<dbReference type="Pfam" id="PF14299">
    <property type="entry name" value="PP2"/>
    <property type="match status" value="1"/>
</dbReference>
<dbReference type="Gene3D" id="1.20.5.4130">
    <property type="match status" value="1"/>
</dbReference>
<sequence>MAEEVLFNIAGDIIKKLGSGVLQQIGLWWGVNDELEKLKSTLTTIQAVLLDAEEKSALNNQGWIWNIQSCTMHDLMHDLATLVAGKEISIMNSKEKSVDERVRHLKLDFRLDSSDIIPVVLSIPKKLRSFILPHQEFYDHDAIRIFSNFKQLRVCGMQDCRMTEVSSSIESLKHLRYLDVSKNSEIKALSNSITNLQNLQVLNVSGCQYLKELPEDIKNLMAKDSSISKNVGGLDELNSLYNLNGSLQIRNLGFVKNGKVNPNLEKLLLQSLVLVSSRYGDARGDVNGDSEEMALQNLRPNSNLKELKVYQYGGRSFPSWLSSLTNLVHILLVRCSSCKHLPAMDQICSLRKLEIGGLDDLEYIEIEGQGTSFFPSLKYLIIKYCPKLMGWQKKRDDSTAKLAQFTFLSQFICHNCPKLSWIPQFPSLEALELNNSNFVSCGEVTIVRFNFDSVVNEISNLLKALPPVVISHVLREANAVADSLAKEGLAQVNSADIEKPRHDDKGAVTCNSIFLYAKCCKKLVDVIKNLEFPNSWRSEDNDPGPVYACFNYENSIYYPKASLQTECRRTFNRFQVLSMSAKSHLSLCDSPILIDYGRKSFGIGEMDREEMLHAFCKGPYNYLVQVSRLLEMGTRPRFQMLSPETSYAAYLVFKLTTSAYGFEGHPAEITVELAGSEKDKLSVFFGSSKRTEAPTPNLRRLTGLFNCSRVSGSQPLCACRKKLWQVPERES</sequence>
<evidence type="ECO:0000259" key="4">
    <source>
        <dbReference type="Pfam" id="PF13456"/>
    </source>
</evidence>
<accession>A0A6A6N5Y8</accession>
<dbReference type="AlphaFoldDB" id="A0A6A6N5Y8"/>
<dbReference type="GO" id="GO:0006952">
    <property type="term" value="P:defense response"/>
    <property type="evidence" value="ECO:0007669"/>
    <property type="project" value="UniProtKB-KW"/>
</dbReference>
<dbReference type="InterPro" id="IPR032675">
    <property type="entry name" value="LRR_dom_sf"/>
</dbReference>
<dbReference type="Pfam" id="PF13456">
    <property type="entry name" value="RVT_3"/>
    <property type="match status" value="1"/>
</dbReference>
<dbReference type="Gene3D" id="3.80.10.10">
    <property type="entry name" value="Ribonuclease Inhibitor"/>
    <property type="match status" value="1"/>
</dbReference>
<feature type="domain" description="RNase H type-1" evidence="4">
    <location>
        <begin position="449"/>
        <end position="487"/>
    </location>
</feature>
<evidence type="ECO:0008006" key="9">
    <source>
        <dbReference type="Google" id="ProtNLM"/>
    </source>
</evidence>
<feature type="domain" description="Disease resistance N-terminal" evidence="5">
    <location>
        <begin position="13"/>
        <end position="67"/>
    </location>
</feature>
<dbReference type="GO" id="GO:0000166">
    <property type="term" value="F:nucleotide binding"/>
    <property type="evidence" value="ECO:0007669"/>
    <property type="project" value="UniProtKB-KW"/>
</dbReference>
<evidence type="ECO:0000256" key="1">
    <source>
        <dbReference type="ARBA" id="ARBA00022737"/>
    </source>
</evidence>
<evidence type="ECO:0000313" key="7">
    <source>
        <dbReference type="EMBL" id="KAF2321592.1"/>
    </source>
</evidence>
<dbReference type="InterPro" id="IPR025886">
    <property type="entry name" value="PP2-like"/>
</dbReference>
<gene>
    <name evidence="7" type="ORF">GH714_000551</name>
</gene>